<feature type="chain" id="PRO_5041650035" evidence="1">
    <location>
        <begin position="18"/>
        <end position="250"/>
    </location>
</feature>
<keyword evidence="1" id="KW-0732">Signal</keyword>
<organism evidence="2 3">
    <name type="scientific">Alterisphingorhabdus coralli</name>
    <dbReference type="NCBI Taxonomy" id="3071408"/>
    <lineage>
        <taxon>Bacteria</taxon>
        <taxon>Pseudomonadati</taxon>
        <taxon>Pseudomonadota</taxon>
        <taxon>Alphaproteobacteria</taxon>
        <taxon>Sphingomonadales</taxon>
        <taxon>Sphingomonadaceae</taxon>
        <taxon>Alterisphingorhabdus (ex Yan et al. 2024)</taxon>
    </lineage>
</organism>
<dbReference type="EMBL" id="CP136594">
    <property type="protein sequence ID" value="WOE73837.1"/>
    <property type="molecule type" value="Genomic_DNA"/>
</dbReference>
<dbReference type="RefSeq" id="WP_317080062.1">
    <property type="nucleotide sequence ID" value="NZ_CP136594.1"/>
</dbReference>
<dbReference type="InterPro" id="IPR036249">
    <property type="entry name" value="Thioredoxin-like_sf"/>
</dbReference>
<dbReference type="Pfam" id="PF06764">
    <property type="entry name" value="DUF1223"/>
    <property type="match status" value="1"/>
</dbReference>
<evidence type="ECO:0000256" key="1">
    <source>
        <dbReference type="SAM" id="SignalP"/>
    </source>
</evidence>
<name>A0AA97F5V9_9SPHN</name>
<gene>
    <name evidence="2" type="ORF">RB602_08120</name>
</gene>
<proteinExistence type="predicted"/>
<dbReference type="Proteomes" id="UP001302429">
    <property type="component" value="Chromosome"/>
</dbReference>
<evidence type="ECO:0000313" key="3">
    <source>
        <dbReference type="Proteomes" id="UP001302429"/>
    </source>
</evidence>
<keyword evidence="3" id="KW-1185">Reference proteome</keyword>
<accession>A0AA97F5V9</accession>
<reference evidence="2 3" key="1">
    <citation type="submission" date="2023-10" db="EMBL/GenBank/DDBJ databases">
        <title>Complete genome sequence of a Sphingomonadaceae bacterium.</title>
        <authorList>
            <person name="Yan C."/>
        </authorList>
    </citation>
    <scope>NUCLEOTIDE SEQUENCE [LARGE SCALE GENOMIC DNA]</scope>
    <source>
        <strain evidence="2 3">SCSIO 66989</strain>
    </source>
</reference>
<dbReference type="SUPFAM" id="SSF52833">
    <property type="entry name" value="Thioredoxin-like"/>
    <property type="match status" value="1"/>
</dbReference>
<dbReference type="PANTHER" id="PTHR36057:SF1">
    <property type="entry name" value="LIPOPROTEIN LIPID ATTACHMENT SITE-LIKE PROTEIN, PUTATIVE (DUF1223)-RELATED"/>
    <property type="match status" value="1"/>
</dbReference>
<dbReference type="InterPro" id="IPR010634">
    <property type="entry name" value="DUF1223"/>
</dbReference>
<protein>
    <submittedName>
        <fullName evidence="2">DUF1223 domain-containing protein</fullName>
    </submittedName>
</protein>
<dbReference type="AlphaFoldDB" id="A0AA97F5V9"/>
<dbReference type="KEGG" id="acoa:RB602_08120"/>
<feature type="signal peptide" evidence="1">
    <location>
        <begin position="1"/>
        <end position="17"/>
    </location>
</feature>
<evidence type="ECO:0000313" key="2">
    <source>
        <dbReference type="EMBL" id="WOE73837.1"/>
    </source>
</evidence>
<sequence>MMRLLGFSLLATATMVAGVAGLQVMDSKADVGDMDMERTVVAELFTSQGCSSCPPADAVAADLAKNDDIVVISRPVTYWDRLGWKDTLAKESNTELQRAYAARGFARAGVYTPQMVINGRSAAIGSRGYAVRDLIMAEQKRKAPASLTSIAEDNGDIRVTVSGKSDATAHVTLLALDSSETVSVGRGENGGRRLTYTNVLVDEETIGKWRGGSKSFLIDADALRVSGADRYAVMVQQPHGGEILAASYIG</sequence>
<dbReference type="PANTHER" id="PTHR36057">
    <property type="match status" value="1"/>
</dbReference>